<keyword evidence="4 6" id="KW-0472">Membrane</keyword>
<dbReference type="GO" id="GO:0016757">
    <property type="term" value="F:glycosyltransferase activity"/>
    <property type="evidence" value="ECO:0007669"/>
    <property type="project" value="UniProtKB-KW"/>
</dbReference>
<reference evidence="7 8" key="1">
    <citation type="journal article" date="2023" name="Microbiol. Spectr.">
        <title>Synergy between Genome Mining, Metabolomics, and Bioinformatics Uncovers Antibacterial Chlorinated Carbazole Alkaloids and Their Biosynthetic Gene Cluster from Streptomyces tubbatahanensis sp. nov., a Novel Actinomycete Isolated from Sulu Sea, Philippines.</title>
        <authorList>
            <person name="Tenebro C.P."/>
            <person name="Trono D.J.V.L."/>
            <person name="Balida L.A.P."/>
            <person name="Bayog L.K.A."/>
            <person name="Bruna J.R."/>
            <person name="Sabido E.M."/>
            <person name="Caspe D.P.C."/>
            <person name="de Los Santos E.L.C."/>
            <person name="Saludes J.P."/>
            <person name="Dalisay D.S."/>
        </authorList>
    </citation>
    <scope>NUCLEOTIDE SEQUENCE [LARGE SCALE GENOMIC DNA]</scope>
    <source>
        <strain evidence="7 8">DSD3025</strain>
    </source>
</reference>
<dbReference type="EC" id="2.4.2.45" evidence="7"/>
<dbReference type="InterPro" id="IPR044878">
    <property type="entry name" value="UbiA_sf"/>
</dbReference>
<feature type="transmembrane region" description="Helical" evidence="6">
    <location>
        <begin position="188"/>
        <end position="208"/>
    </location>
</feature>
<organism evidence="7 8">
    <name type="scientific">Streptomyces tubbatahanensis</name>
    <dbReference type="NCBI Taxonomy" id="2923272"/>
    <lineage>
        <taxon>Bacteria</taxon>
        <taxon>Bacillati</taxon>
        <taxon>Actinomycetota</taxon>
        <taxon>Actinomycetes</taxon>
        <taxon>Kitasatosporales</taxon>
        <taxon>Streptomycetaceae</taxon>
        <taxon>Streptomyces</taxon>
    </lineage>
</organism>
<evidence type="ECO:0000256" key="4">
    <source>
        <dbReference type="ARBA" id="ARBA00023136"/>
    </source>
</evidence>
<comment type="subcellular location">
    <subcellularLocation>
        <location evidence="1">Membrane</location>
        <topology evidence="1">Multi-pass membrane protein</topology>
    </subcellularLocation>
</comment>
<feature type="transmembrane region" description="Helical" evidence="6">
    <location>
        <begin position="94"/>
        <end position="113"/>
    </location>
</feature>
<proteinExistence type="predicted"/>
<accession>A0ABY3XS80</accession>
<keyword evidence="7" id="KW-0808">Transferase</keyword>
<keyword evidence="3 6" id="KW-1133">Transmembrane helix</keyword>
<keyword evidence="8" id="KW-1185">Reference proteome</keyword>
<dbReference type="Pfam" id="PF01040">
    <property type="entry name" value="UbiA"/>
    <property type="match status" value="1"/>
</dbReference>
<feature type="region of interest" description="Disordered" evidence="5">
    <location>
        <begin position="1"/>
        <end position="52"/>
    </location>
</feature>
<dbReference type="RefSeq" id="WP_242751463.1">
    <property type="nucleotide sequence ID" value="NZ_CP093846.1"/>
</dbReference>
<dbReference type="EMBL" id="CP093846">
    <property type="protein sequence ID" value="UNS97318.1"/>
    <property type="molecule type" value="Genomic_DNA"/>
</dbReference>
<dbReference type="NCBIfam" id="NF008978">
    <property type="entry name" value="PRK12324.1-4"/>
    <property type="match status" value="1"/>
</dbReference>
<dbReference type="InterPro" id="IPR000537">
    <property type="entry name" value="UbiA_prenyltransferase"/>
</dbReference>
<dbReference type="Proteomes" id="UP001202244">
    <property type="component" value="Chromosome"/>
</dbReference>
<feature type="transmembrane region" description="Helical" evidence="6">
    <location>
        <begin position="259"/>
        <end position="278"/>
    </location>
</feature>
<dbReference type="Gene3D" id="1.10.357.140">
    <property type="entry name" value="UbiA prenyltransferase"/>
    <property type="match status" value="1"/>
</dbReference>
<name>A0ABY3XS80_9ACTN</name>
<evidence type="ECO:0000313" key="7">
    <source>
        <dbReference type="EMBL" id="UNS97318.1"/>
    </source>
</evidence>
<evidence type="ECO:0000313" key="8">
    <source>
        <dbReference type="Proteomes" id="UP001202244"/>
    </source>
</evidence>
<sequence length="346" mass="36028">MAERFTLTGSPAGEPAPVAEPAEPPAAAARLKPEPEPAGTHAPPPPAATRPTGFAGTLAGGLLLTTRPRQWVKNLLVIAAPAAAGQLASLHTVARLALVFALFTAAASAVYLLNDARDAESDRAHPDKCRRPVAAGTVPAPLAYTLGAALALATTTLAALLCNAATAALLAGYVLMQIAYCLLLKRILVVDLAVVTAGFVMRAMAGGLALGIPLSRWFLLTAGFGALFMVAAKRYSEAVLMGEGEGDTRALLRDYSVGYLRFVWQLAAGVAVLAYCLWALEADGGQEGSLWRQLSMVPLILAVLRYAVFADRGHAGSPEDVLLRDRPLAVTALTWALLYGLSVAGL</sequence>
<evidence type="ECO:0000256" key="1">
    <source>
        <dbReference type="ARBA" id="ARBA00004141"/>
    </source>
</evidence>
<evidence type="ECO:0000256" key="6">
    <source>
        <dbReference type="SAM" id="Phobius"/>
    </source>
</evidence>
<feature type="compositionally biased region" description="Low complexity" evidence="5">
    <location>
        <begin position="11"/>
        <end position="30"/>
    </location>
</feature>
<dbReference type="InterPro" id="IPR039653">
    <property type="entry name" value="Prenyltransferase"/>
</dbReference>
<feature type="transmembrane region" description="Helical" evidence="6">
    <location>
        <begin position="290"/>
        <end position="308"/>
    </location>
</feature>
<feature type="transmembrane region" description="Helical" evidence="6">
    <location>
        <begin position="214"/>
        <end position="232"/>
    </location>
</feature>
<feature type="transmembrane region" description="Helical" evidence="6">
    <location>
        <begin position="158"/>
        <end position="176"/>
    </location>
</feature>
<keyword evidence="2 6" id="KW-0812">Transmembrane</keyword>
<feature type="transmembrane region" description="Helical" evidence="6">
    <location>
        <begin position="133"/>
        <end position="152"/>
    </location>
</feature>
<evidence type="ECO:0000256" key="3">
    <source>
        <dbReference type="ARBA" id="ARBA00022989"/>
    </source>
</evidence>
<keyword evidence="7" id="KW-0328">Glycosyltransferase</keyword>
<evidence type="ECO:0000256" key="5">
    <source>
        <dbReference type="SAM" id="MobiDB-lite"/>
    </source>
</evidence>
<evidence type="ECO:0000256" key="2">
    <source>
        <dbReference type="ARBA" id="ARBA00022692"/>
    </source>
</evidence>
<protein>
    <submittedName>
        <fullName evidence="7">Decaprenyl-phosphate phosphoribosyltransferase</fullName>
        <ecNumber evidence="7">2.4.2.45</ecNumber>
    </submittedName>
</protein>
<dbReference type="PANTHER" id="PTHR11048:SF5">
    <property type="entry name" value="DECAPRENYL-PHOSPHATE PHOSPHORIBOSYLTRANSFERASE"/>
    <property type="match status" value="1"/>
</dbReference>
<dbReference type="PANTHER" id="PTHR11048">
    <property type="entry name" value="PRENYLTRANSFERASES"/>
    <property type="match status" value="1"/>
</dbReference>
<dbReference type="CDD" id="cd13963">
    <property type="entry name" value="PT_UbiA_2"/>
    <property type="match status" value="1"/>
</dbReference>
<gene>
    <name evidence="7" type="ORF">MMF93_12995</name>
</gene>